<comment type="caution">
    <text evidence="1">The sequence shown here is derived from an EMBL/GenBank/DDBJ whole genome shotgun (WGS) entry which is preliminary data.</text>
</comment>
<proteinExistence type="predicted"/>
<reference evidence="1 2" key="1">
    <citation type="journal article" date="2018" name="Front. Plant Sci.">
        <title>Red Clover (Trifolium pratense) and Zigzag Clover (T. medium) - A Picture of Genomic Similarities and Differences.</title>
        <authorList>
            <person name="Dluhosova J."/>
            <person name="Istvanek J."/>
            <person name="Nedelnik J."/>
            <person name="Repkova J."/>
        </authorList>
    </citation>
    <scope>NUCLEOTIDE SEQUENCE [LARGE SCALE GENOMIC DNA]</scope>
    <source>
        <strain evidence="2">cv. 10/8</strain>
        <tissue evidence="1">Leaf</tissue>
    </source>
</reference>
<dbReference type="EMBL" id="LXQA010498881">
    <property type="protein sequence ID" value="MCI55599.1"/>
    <property type="molecule type" value="Genomic_DNA"/>
</dbReference>
<dbReference type="AlphaFoldDB" id="A0A392T3H3"/>
<evidence type="ECO:0000313" key="2">
    <source>
        <dbReference type="Proteomes" id="UP000265520"/>
    </source>
</evidence>
<sequence>GSEAVCLFRSHPSVRVNLAESEKDYLEKVAE</sequence>
<protein>
    <submittedName>
        <fullName evidence="1">Uncharacterized protein</fullName>
    </submittedName>
</protein>
<dbReference type="Proteomes" id="UP000265520">
    <property type="component" value="Unassembled WGS sequence"/>
</dbReference>
<name>A0A392T3H3_9FABA</name>
<feature type="non-terminal residue" evidence="1">
    <location>
        <position position="1"/>
    </location>
</feature>
<organism evidence="1 2">
    <name type="scientific">Trifolium medium</name>
    <dbReference type="NCBI Taxonomy" id="97028"/>
    <lineage>
        <taxon>Eukaryota</taxon>
        <taxon>Viridiplantae</taxon>
        <taxon>Streptophyta</taxon>
        <taxon>Embryophyta</taxon>
        <taxon>Tracheophyta</taxon>
        <taxon>Spermatophyta</taxon>
        <taxon>Magnoliopsida</taxon>
        <taxon>eudicotyledons</taxon>
        <taxon>Gunneridae</taxon>
        <taxon>Pentapetalae</taxon>
        <taxon>rosids</taxon>
        <taxon>fabids</taxon>
        <taxon>Fabales</taxon>
        <taxon>Fabaceae</taxon>
        <taxon>Papilionoideae</taxon>
        <taxon>50 kb inversion clade</taxon>
        <taxon>NPAAA clade</taxon>
        <taxon>Hologalegina</taxon>
        <taxon>IRL clade</taxon>
        <taxon>Trifolieae</taxon>
        <taxon>Trifolium</taxon>
    </lineage>
</organism>
<evidence type="ECO:0000313" key="1">
    <source>
        <dbReference type="EMBL" id="MCI55599.1"/>
    </source>
</evidence>
<keyword evidence="2" id="KW-1185">Reference proteome</keyword>
<accession>A0A392T3H3</accession>